<keyword evidence="4" id="KW-1185">Reference proteome</keyword>
<organism evidence="3 4">
    <name type="scientific">Monilinia fructigena</name>
    <dbReference type="NCBI Taxonomy" id="38457"/>
    <lineage>
        <taxon>Eukaryota</taxon>
        <taxon>Fungi</taxon>
        <taxon>Dikarya</taxon>
        <taxon>Ascomycota</taxon>
        <taxon>Pezizomycotina</taxon>
        <taxon>Leotiomycetes</taxon>
        <taxon>Helotiales</taxon>
        <taxon>Sclerotiniaceae</taxon>
        <taxon>Monilinia</taxon>
    </lineage>
</organism>
<dbReference type="Proteomes" id="UP000249056">
    <property type="component" value="Unassembled WGS sequence"/>
</dbReference>
<feature type="region of interest" description="Disordered" evidence="1">
    <location>
        <begin position="63"/>
        <end position="98"/>
    </location>
</feature>
<dbReference type="AlphaFoldDB" id="A0A395IRJ4"/>
<evidence type="ECO:0000313" key="4">
    <source>
        <dbReference type="Proteomes" id="UP000249056"/>
    </source>
</evidence>
<dbReference type="EMBL" id="QKRW01000027">
    <property type="protein sequence ID" value="RAL62013.1"/>
    <property type="molecule type" value="Genomic_DNA"/>
</dbReference>
<feature type="compositionally biased region" description="Basic and acidic residues" evidence="1">
    <location>
        <begin position="27"/>
        <end position="36"/>
    </location>
</feature>
<sequence>MGQSSSRMPDEIEEENKKDFTFYSDDGGFRATHEDNSPGEEIFFLSIIDCLTHYEFIEGITKSKEEADRDEECPLPPVPHTDSNLTASSARRRSNSAHMHRTITNNTTIQRAENEALRTEHDGRREHIEPRTVSTVRSPSAERTNGLQGQILPVVEEMGEASNPATPAKTILRA</sequence>
<name>A0A395IRJ4_9HELO</name>
<evidence type="ECO:0000256" key="1">
    <source>
        <dbReference type="SAM" id="MobiDB-lite"/>
    </source>
</evidence>
<feature type="domain" description="PIPK" evidence="2">
    <location>
        <begin position="10"/>
        <end position="61"/>
    </location>
</feature>
<dbReference type="Pfam" id="PF01504">
    <property type="entry name" value="PIP5K"/>
    <property type="match status" value="1"/>
</dbReference>
<dbReference type="InterPro" id="IPR002498">
    <property type="entry name" value="PInositol-4-P-4/5-kinase_core"/>
</dbReference>
<evidence type="ECO:0000259" key="2">
    <source>
        <dbReference type="Pfam" id="PF01504"/>
    </source>
</evidence>
<comment type="caution">
    <text evidence="3">The sequence shown here is derived from an EMBL/GenBank/DDBJ whole genome shotgun (WGS) entry which is preliminary data.</text>
</comment>
<reference evidence="3 4" key="1">
    <citation type="submission" date="2018-06" db="EMBL/GenBank/DDBJ databases">
        <title>Genome Sequence of the Brown Rot Fungal Pathogen Monilinia fructigena.</title>
        <authorList>
            <person name="Landi L."/>
            <person name="De Miccolis Angelini R.M."/>
            <person name="Pollastro S."/>
            <person name="Abate D."/>
            <person name="Faretra F."/>
            <person name="Romanazzi G."/>
        </authorList>
    </citation>
    <scope>NUCLEOTIDE SEQUENCE [LARGE SCALE GENOMIC DNA]</scope>
    <source>
        <strain evidence="3 4">Mfrg269</strain>
    </source>
</reference>
<protein>
    <recommendedName>
        <fullName evidence="2">PIPK domain-containing protein</fullName>
    </recommendedName>
</protein>
<dbReference type="SUPFAM" id="SSF56104">
    <property type="entry name" value="SAICAR synthase-like"/>
    <property type="match status" value="1"/>
</dbReference>
<dbReference type="GO" id="GO:0046488">
    <property type="term" value="P:phosphatidylinositol metabolic process"/>
    <property type="evidence" value="ECO:0007669"/>
    <property type="project" value="InterPro"/>
</dbReference>
<dbReference type="GO" id="GO:0052742">
    <property type="term" value="F:phosphatidylinositol kinase activity"/>
    <property type="evidence" value="ECO:0007669"/>
    <property type="project" value="InterPro"/>
</dbReference>
<feature type="region of interest" description="Disordered" evidence="1">
    <location>
        <begin position="1"/>
        <end position="36"/>
    </location>
</feature>
<proteinExistence type="predicted"/>
<accession>A0A395IRJ4</accession>
<evidence type="ECO:0000313" key="3">
    <source>
        <dbReference type="EMBL" id="RAL62013.1"/>
    </source>
</evidence>
<gene>
    <name evidence="3" type="ORF">DID88_002502</name>
</gene>
<dbReference type="OrthoDB" id="20783at2759"/>